<dbReference type="SUPFAM" id="SSF50331">
    <property type="entry name" value="MOP-like"/>
    <property type="match status" value="1"/>
</dbReference>
<dbReference type="InterPro" id="IPR005116">
    <property type="entry name" value="Transp-assoc_OB_typ1"/>
</dbReference>
<gene>
    <name evidence="12" type="primary">modC</name>
    <name evidence="12" type="ORF">KEC16_00870</name>
</gene>
<evidence type="ECO:0000256" key="1">
    <source>
        <dbReference type="ARBA" id="ARBA00022448"/>
    </source>
</evidence>
<evidence type="ECO:0000256" key="5">
    <source>
        <dbReference type="ARBA" id="ARBA00022741"/>
    </source>
</evidence>
<keyword evidence="3 9" id="KW-0500">Molybdenum</keyword>
<dbReference type="RefSeq" id="WP_211545772.1">
    <property type="nucleotide sequence ID" value="NZ_JAGTUF010000001.1"/>
</dbReference>
<keyword evidence="5" id="KW-0547">Nucleotide-binding</keyword>
<feature type="domain" description="Mop" evidence="11">
    <location>
        <begin position="292"/>
        <end position="358"/>
    </location>
</feature>
<dbReference type="PANTHER" id="PTHR43514:SF4">
    <property type="entry name" value="ABC TRANSPORTER I FAMILY MEMBER 10"/>
    <property type="match status" value="1"/>
</dbReference>
<dbReference type="InterPro" id="IPR027417">
    <property type="entry name" value="P-loop_NTPase"/>
</dbReference>
<dbReference type="Gene3D" id="3.40.50.300">
    <property type="entry name" value="P-loop containing nucleotide triphosphate hydrolases"/>
    <property type="match status" value="1"/>
</dbReference>
<dbReference type="Pfam" id="PF03459">
    <property type="entry name" value="TOBE"/>
    <property type="match status" value="1"/>
</dbReference>
<dbReference type="PROSITE" id="PS50893">
    <property type="entry name" value="ABC_TRANSPORTER_2"/>
    <property type="match status" value="1"/>
</dbReference>
<dbReference type="InterPro" id="IPR011868">
    <property type="entry name" value="ModC_ABC_ATP-bd"/>
</dbReference>
<dbReference type="Gene3D" id="2.40.50.100">
    <property type="match status" value="1"/>
</dbReference>
<dbReference type="Pfam" id="PF00005">
    <property type="entry name" value="ABC_tran"/>
    <property type="match status" value="1"/>
</dbReference>
<keyword evidence="7" id="KW-1278">Translocase</keyword>
<keyword evidence="6 12" id="KW-0067">ATP-binding</keyword>
<evidence type="ECO:0000256" key="2">
    <source>
        <dbReference type="ARBA" id="ARBA00022475"/>
    </source>
</evidence>
<accession>A0ABS5I991</accession>
<dbReference type="InterPro" id="IPR008995">
    <property type="entry name" value="Mo/tungstate-bd_C_term_dom"/>
</dbReference>
<evidence type="ECO:0000259" key="11">
    <source>
        <dbReference type="PROSITE" id="PS51866"/>
    </source>
</evidence>
<dbReference type="InterPro" id="IPR050334">
    <property type="entry name" value="Molybdenum_import_ModC"/>
</dbReference>
<evidence type="ECO:0000313" key="13">
    <source>
        <dbReference type="Proteomes" id="UP000680714"/>
    </source>
</evidence>
<sequence length="366" mass="39049">MLELAVTRRQGTFQVQVELNTGTGVTALFGPSGSGKTSVINMVAGLSRPDCGRIVVDDKVLFDSTIGIDVAPEHRRLGYVFQDGRLFPHLSVRSNLNFGLNRLSASERRVDFDAVIEVLGIGHLLDRRPALLSGGEKQRVAIGRALLASPRILLMDEPLAALDSNRKAEVLPFIGALSKRFAIPILYVSHSMDEVLSLADTLVLMDQGRAAAAGPTEEVLSRLELRALTGRWEAGSVIRAVVQGHDTETGMTRLSFAGGTLAMARNHLPPGASVRLRIHASDIAIALDRPGRVSVRNILPARVRSVSAAEGHMVDVVLDCGGTDLWAQISGCAQADLALQPGMEVHAMIKALTIARGDVAEKGDAA</sequence>
<keyword evidence="1" id="KW-0813">Transport</keyword>
<dbReference type="SMART" id="SM00382">
    <property type="entry name" value="AAA"/>
    <property type="match status" value="1"/>
</dbReference>
<dbReference type="InterPro" id="IPR017871">
    <property type="entry name" value="ABC_transporter-like_CS"/>
</dbReference>
<dbReference type="InterPro" id="IPR003593">
    <property type="entry name" value="AAA+_ATPase"/>
</dbReference>
<keyword evidence="13" id="KW-1185">Reference proteome</keyword>
<reference evidence="12 13" key="1">
    <citation type="submission" date="2021-04" db="EMBL/GenBank/DDBJ databases">
        <title>Magnetospirillum sulfuroxidans sp. nov., a facultative chemolithoautotrophic sulfur-oxidizing alphaproteobacterium isolated from freshwater sediment and proposals for Paramagetospirillum gen. nov., and Magnetospirillaceae fam. nov.</title>
        <authorList>
            <person name="Koziaeva V."/>
            <person name="Geelhoed J.S."/>
            <person name="Sorokin D.Y."/>
            <person name="Grouzdev D.S."/>
        </authorList>
    </citation>
    <scope>NUCLEOTIDE SEQUENCE [LARGE SCALE GENOMIC DNA]</scope>
    <source>
        <strain evidence="12 13">J10</strain>
    </source>
</reference>
<dbReference type="InterPro" id="IPR003439">
    <property type="entry name" value="ABC_transporter-like_ATP-bd"/>
</dbReference>
<keyword evidence="8" id="KW-0472">Membrane</keyword>
<feature type="domain" description="ABC transporter" evidence="10">
    <location>
        <begin position="1"/>
        <end position="232"/>
    </location>
</feature>
<keyword evidence="2" id="KW-1003">Cell membrane</keyword>
<proteinExistence type="predicted"/>
<dbReference type="InterPro" id="IPR004606">
    <property type="entry name" value="Mop_domain"/>
</dbReference>
<evidence type="ECO:0000256" key="6">
    <source>
        <dbReference type="ARBA" id="ARBA00022840"/>
    </source>
</evidence>
<evidence type="ECO:0000256" key="3">
    <source>
        <dbReference type="ARBA" id="ARBA00022505"/>
    </source>
</evidence>
<evidence type="ECO:0000259" key="10">
    <source>
        <dbReference type="PROSITE" id="PS50893"/>
    </source>
</evidence>
<evidence type="ECO:0000313" key="12">
    <source>
        <dbReference type="EMBL" id="MBR9970263.1"/>
    </source>
</evidence>
<dbReference type="PROSITE" id="PS51866">
    <property type="entry name" value="MOP"/>
    <property type="match status" value="1"/>
</dbReference>
<protein>
    <submittedName>
        <fullName evidence="12">Molybdenum ABC transporter ATP-binding protein</fullName>
    </submittedName>
</protein>
<dbReference type="NCBIfam" id="TIGR02142">
    <property type="entry name" value="modC_ABC"/>
    <property type="match status" value="1"/>
</dbReference>
<dbReference type="PANTHER" id="PTHR43514">
    <property type="entry name" value="ABC TRANSPORTER I FAMILY MEMBER 10"/>
    <property type="match status" value="1"/>
</dbReference>
<organism evidence="12 13">
    <name type="scientific">Magnetospirillum sulfuroxidans</name>
    <dbReference type="NCBI Taxonomy" id="611300"/>
    <lineage>
        <taxon>Bacteria</taxon>
        <taxon>Pseudomonadati</taxon>
        <taxon>Pseudomonadota</taxon>
        <taxon>Alphaproteobacteria</taxon>
        <taxon>Rhodospirillales</taxon>
        <taxon>Rhodospirillaceae</taxon>
        <taxon>Magnetospirillum</taxon>
    </lineage>
</organism>
<dbReference type="PROSITE" id="PS00211">
    <property type="entry name" value="ABC_TRANSPORTER_1"/>
    <property type="match status" value="1"/>
</dbReference>
<dbReference type="SUPFAM" id="SSF52540">
    <property type="entry name" value="P-loop containing nucleoside triphosphate hydrolases"/>
    <property type="match status" value="1"/>
</dbReference>
<name>A0ABS5I991_9PROT</name>
<evidence type="ECO:0000256" key="4">
    <source>
        <dbReference type="ARBA" id="ARBA00022519"/>
    </source>
</evidence>
<evidence type="ECO:0000256" key="8">
    <source>
        <dbReference type="ARBA" id="ARBA00023136"/>
    </source>
</evidence>
<evidence type="ECO:0000256" key="7">
    <source>
        <dbReference type="ARBA" id="ARBA00022967"/>
    </source>
</evidence>
<dbReference type="EMBL" id="JAGTUF010000001">
    <property type="protein sequence ID" value="MBR9970263.1"/>
    <property type="molecule type" value="Genomic_DNA"/>
</dbReference>
<evidence type="ECO:0000256" key="9">
    <source>
        <dbReference type="PROSITE-ProRule" id="PRU01213"/>
    </source>
</evidence>
<dbReference type="GO" id="GO:0005524">
    <property type="term" value="F:ATP binding"/>
    <property type="evidence" value="ECO:0007669"/>
    <property type="project" value="UniProtKB-KW"/>
</dbReference>
<dbReference type="Proteomes" id="UP000680714">
    <property type="component" value="Unassembled WGS sequence"/>
</dbReference>
<comment type="caution">
    <text evidence="12">The sequence shown here is derived from an EMBL/GenBank/DDBJ whole genome shotgun (WGS) entry which is preliminary data.</text>
</comment>
<keyword evidence="4" id="KW-0997">Cell inner membrane</keyword>